<accession>A0A2V5JAR7</accession>
<evidence type="ECO:0000259" key="5">
    <source>
        <dbReference type="Pfam" id="PF00891"/>
    </source>
</evidence>
<keyword evidence="2 6" id="KW-0808">Transferase</keyword>
<dbReference type="PANTHER" id="PTHR43712:SF18">
    <property type="entry name" value="PUTATIVE (AFU_ORTHOLOGUE AFUA_4G14240)-RELATED"/>
    <property type="match status" value="1"/>
</dbReference>
<dbReference type="Proteomes" id="UP000248817">
    <property type="component" value="Unassembled WGS sequence"/>
</dbReference>
<dbReference type="InterPro" id="IPR001077">
    <property type="entry name" value="COMT_C"/>
</dbReference>
<evidence type="ECO:0000256" key="4">
    <source>
        <dbReference type="PIRSR" id="PIRSR005739-1"/>
    </source>
</evidence>
<evidence type="ECO:0000256" key="1">
    <source>
        <dbReference type="ARBA" id="ARBA00022603"/>
    </source>
</evidence>
<keyword evidence="7" id="KW-1185">Reference proteome</keyword>
<name>A0A2V5JAR7_9EURO</name>
<keyword evidence="3" id="KW-0949">S-adenosyl-L-methionine</keyword>
<organism evidence="6 7">
    <name type="scientific">Aspergillus indologenus CBS 114.80</name>
    <dbReference type="NCBI Taxonomy" id="1450541"/>
    <lineage>
        <taxon>Eukaryota</taxon>
        <taxon>Fungi</taxon>
        <taxon>Dikarya</taxon>
        <taxon>Ascomycota</taxon>
        <taxon>Pezizomycotina</taxon>
        <taxon>Eurotiomycetes</taxon>
        <taxon>Eurotiomycetidae</taxon>
        <taxon>Eurotiales</taxon>
        <taxon>Aspergillaceae</taxon>
        <taxon>Aspergillus</taxon>
        <taxon>Aspergillus subgen. Circumdati</taxon>
    </lineage>
</organism>
<feature type="domain" description="O-methyltransferase C-terminal" evidence="5">
    <location>
        <begin position="214"/>
        <end position="362"/>
    </location>
</feature>
<protein>
    <submittedName>
        <fullName evidence="6">O-methyltransferase</fullName>
    </submittedName>
</protein>
<dbReference type="Gene3D" id="3.40.50.150">
    <property type="entry name" value="Vaccinia Virus protein VP39"/>
    <property type="match status" value="1"/>
</dbReference>
<keyword evidence="1 6" id="KW-0489">Methyltransferase</keyword>
<dbReference type="PANTHER" id="PTHR43712">
    <property type="entry name" value="PUTATIVE (AFU_ORTHOLOGUE AFUA_4G14580)-RELATED"/>
    <property type="match status" value="1"/>
</dbReference>
<sequence length="382" mass="42861">MSAQMPGIQLAKTVTSVAALGFVPVAIKFGLFDILVEIGKPAHGKEVLMAYQHSANGDEKNMPFDRRRIVRHGGTRFGGHDSRVRLLRQRHYQALSAYTLGSTWSVAFVSRRIFNQTGPCQSKSPSTTEALLAGAFLMRRLESDGYQYPFQELQTPLQFAYQKMGDVELAQQHTYDIMAAEGRMDSFNRFMVGKFMKTATAPERLALFQYHLNPVLQDAKSRRVIAMVDIGGGRGEMMLEFKQAFPDLTDKDLVVQEFNQEIREIPGLTLSTWDYKDDGSKQPIEGAGVYHLAHILHNLPDLDAARLLQKLSQAMHPQSRLLIHEFTKNANNAKMHASMIALFGGRERSASEWRQLAAVAGLRVTFEAYPEAGEGLVEMRKL</sequence>
<evidence type="ECO:0000313" key="6">
    <source>
        <dbReference type="EMBL" id="PYI32136.1"/>
    </source>
</evidence>
<dbReference type="Pfam" id="PF00891">
    <property type="entry name" value="Methyltransf_2"/>
    <property type="match status" value="1"/>
</dbReference>
<dbReference type="GO" id="GO:0032259">
    <property type="term" value="P:methylation"/>
    <property type="evidence" value="ECO:0007669"/>
    <property type="project" value="UniProtKB-KW"/>
</dbReference>
<evidence type="ECO:0000256" key="3">
    <source>
        <dbReference type="ARBA" id="ARBA00022691"/>
    </source>
</evidence>
<gene>
    <name evidence="6" type="ORF">BP00DRAFT_445777</name>
</gene>
<dbReference type="GO" id="GO:0008171">
    <property type="term" value="F:O-methyltransferase activity"/>
    <property type="evidence" value="ECO:0007669"/>
    <property type="project" value="InterPro"/>
</dbReference>
<dbReference type="EMBL" id="KZ825495">
    <property type="protein sequence ID" value="PYI32136.1"/>
    <property type="molecule type" value="Genomic_DNA"/>
</dbReference>
<dbReference type="SUPFAM" id="SSF53335">
    <property type="entry name" value="S-adenosyl-L-methionine-dependent methyltransferases"/>
    <property type="match status" value="1"/>
</dbReference>
<dbReference type="InterPro" id="IPR029063">
    <property type="entry name" value="SAM-dependent_MTases_sf"/>
</dbReference>
<evidence type="ECO:0000313" key="7">
    <source>
        <dbReference type="Proteomes" id="UP000248817"/>
    </source>
</evidence>
<feature type="active site" description="Proton acceptor" evidence="4">
    <location>
        <position position="297"/>
    </location>
</feature>
<evidence type="ECO:0000256" key="2">
    <source>
        <dbReference type="ARBA" id="ARBA00022679"/>
    </source>
</evidence>
<reference evidence="6 7" key="1">
    <citation type="submission" date="2018-02" db="EMBL/GenBank/DDBJ databases">
        <title>The genomes of Aspergillus section Nigri reveals drivers in fungal speciation.</title>
        <authorList>
            <consortium name="DOE Joint Genome Institute"/>
            <person name="Vesth T.C."/>
            <person name="Nybo J."/>
            <person name="Theobald S."/>
            <person name="Brandl J."/>
            <person name="Frisvad J.C."/>
            <person name="Nielsen K.F."/>
            <person name="Lyhne E.K."/>
            <person name="Kogle M.E."/>
            <person name="Kuo A."/>
            <person name="Riley R."/>
            <person name="Clum A."/>
            <person name="Nolan M."/>
            <person name="Lipzen A."/>
            <person name="Salamov A."/>
            <person name="Henrissat B."/>
            <person name="Wiebenga A."/>
            <person name="De vries R.P."/>
            <person name="Grigoriev I.V."/>
            <person name="Mortensen U.H."/>
            <person name="Andersen M.R."/>
            <person name="Baker S.E."/>
        </authorList>
    </citation>
    <scope>NUCLEOTIDE SEQUENCE [LARGE SCALE GENOMIC DNA]</scope>
    <source>
        <strain evidence="6 7">CBS 114.80</strain>
    </source>
</reference>
<proteinExistence type="predicted"/>
<dbReference type="AlphaFoldDB" id="A0A2V5JAR7"/>
<dbReference type="PROSITE" id="PS51683">
    <property type="entry name" value="SAM_OMT_II"/>
    <property type="match status" value="1"/>
</dbReference>
<dbReference type="GO" id="GO:0044550">
    <property type="term" value="P:secondary metabolite biosynthetic process"/>
    <property type="evidence" value="ECO:0007669"/>
    <property type="project" value="UniProtKB-ARBA"/>
</dbReference>
<dbReference type="InterPro" id="IPR016461">
    <property type="entry name" value="COMT-like"/>
</dbReference>